<protein>
    <submittedName>
        <fullName evidence="1">Uncharacterized protein</fullName>
    </submittedName>
</protein>
<reference evidence="1 2" key="1">
    <citation type="journal article" date="2021" name="Nat. Plants">
        <title>The Taxus genome provides insights into paclitaxel biosynthesis.</title>
        <authorList>
            <person name="Xiong X."/>
            <person name="Gou J."/>
            <person name="Liao Q."/>
            <person name="Li Y."/>
            <person name="Zhou Q."/>
            <person name="Bi G."/>
            <person name="Li C."/>
            <person name="Du R."/>
            <person name="Wang X."/>
            <person name="Sun T."/>
            <person name="Guo L."/>
            <person name="Liang H."/>
            <person name="Lu P."/>
            <person name="Wu Y."/>
            <person name="Zhang Z."/>
            <person name="Ro D.K."/>
            <person name="Shang Y."/>
            <person name="Huang S."/>
            <person name="Yan J."/>
        </authorList>
    </citation>
    <scope>NUCLEOTIDE SEQUENCE [LARGE SCALE GENOMIC DNA]</scope>
    <source>
        <strain evidence="1">Ta-2019</strain>
    </source>
</reference>
<feature type="non-terminal residue" evidence="1">
    <location>
        <position position="217"/>
    </location>
</feature>
<comment type="caution">
    <text evidence="1">The sequence shown here is derived from an EMBL/GenBank/DDBJ whole genome shotgun (WGS) entry which is preliminary data.</text>
</comment>
<evidence type="ECO:0000313" key="1">
    <source>
        <dbReference type="EMBL" id="KAH9321209.1"/>
    </source>
</evidence>
<dbReference type="EMBL" id="JAHRHJ020000003">
    <property type="protein sequence ID" value="KAH9321209.1"/>
    <property type="molecule type" value="Genomic_DNA"/>
</dbReference>
<dbReference type="Proteomes" id="UP000824469">
    <property type="component" value="Unassembled WGS sequence"/>
</dbReference>
<accession>A0AA38GGH9</accession>
<gene>
    <name evidence="1" type="ORF">KI387_015848</name>
</gene>
<proteinExistence type="predicted"/>
<sequence>FTFLKGITFFDAWELGKLLLSNAHEGRLYIGARDIRLIPTLISEVTKFLAKGEDLAEVLNNQEACDDATRRMKLSRKSCMVLATSIQDKAVRVLARLLMAHDQLAREYVTKIINHHEEPRFELPSGGLASVLQDEENLVKRGNIELKVWLVDLKEIIPSPIIALMVKIVMALSTKCAEAKKKELWACAEYKEKEIEIEKANVELQQDGGRCHVGGAD</sequence>
<keyword evidence="2" id="KW-1185">Reference proteome</keyword>
<dbReference type="AlphaFoldDB" id="A0AA38GGH9"/>
<evidence type="ECO:0000313" key="2">
    <source>
        <dbReference type="Proteomes" id="UP000824469"/>
    </source>
</evidence>
<name>A0AA38GGH9_TAXCH</name>
<organism evidence="1 2">
    <name type="scientific">Taxus chinensis</name>
    <name type="common">Chinese yew</name>
    <name type="synonym">Taxus wallichiana var. chinensis</name>
    <dbReference type="NCBI Taxonomy" id="29808"/>
    <lineage>
        <taxon>Eukaryota</taxon>
        <taxon>Viridiplantae</taxon>
        <taxon>Streptophyta</taxon>
        <taxon>Embryophyta</taxon>
        <taxon>Tracheophyta</taxon>
        <taxon>Spermatophyta</taxon>
        <taxon>Pinopsida</taxon>
        <taxon>Pinidae</taxon>
        <taxon>Conifers II</taxon>
        <taxon>Cupressales</taxon>
        <taxon>Taxaceae</taxon>
        <taxon>Taxus</taxon>
    </lineage>
</organism>